<protein>
    <submittedName>
        <fullName evidence="5">Peptidase M23</fullName>
    </submittedName>
</protein>
<feature type="chain" id="PRO_5005251825" evidence="3">
    <location>
        <begin position="36"/>
        <end position="387"/>
    </location>
</feature>
<dbReference type="Gene3D" id="6.10.250.3150">
    <property type="match status" value="1"/>
</dbReference>
<dbReference type="InterPro" id="IPR011055">
    <property type="entry name" value="Dup_hybrid_motif"/>
</dbReference>
<dbReference type="PANTHER" id="PTHR21666:SF270">
    <property type="entry name" value="MUREIN HYDROLASE ACTIVATOR ENVC"/>
    <property type="match status" value="1"/>
</dbReference>
<keyword evidence="3" id="KW-0732">Signal</keyword>
<evidence type="ECO:0000256" key="3">
    <source>
        <dbReference type="SAM" id="SignalP"/>
    </source>
</evidence>
<evidence type="ECO:0000313" key="6">
    <source>
        <dbReference type="Proteomes" id="UP000036426"/>
    </source>
</evidence>
<dbReference type="Proteomes" id="UP000036426">
    <property type="component" value="Unassembled WGS sequence"/>
</dbReference>
<feature type="coiled-coil region" evidence="1">
    <location>
        <begin position="40"/>
        <end position="109"/>
    </location>
</feature>
<feature type="signal peptide" evidence="3">
    <location>
        <begin position="1"/>
        <end position="35"/>
    </location>
</feature>
<dbReference type="RefSeq" id="WP_047875525.1">
    <property type="nucleotide sequence ID" value="NZ_BMYC01000005.1"/>
</dbReference>
<accession>A0A0J1GIX8</accession>
<dbReference type="Pfam" id="PF01551">
    <property type="entry name" value="Peptidase_M23"/>
    <property type="match status" value="1"/>
</dbReference>
<dbReference type="AlphaFoldDB" id="A0A0J1GIX8"/>
<proteinExistence type="predicted"/>
<evidence type="ECO:0000259" key="4">
    <source>
        <dbReference type="Pfam" id="PF01551"/>
    </source>
</evidence>
<dbReference type="SUPFAM" id="SSF51261">
    <property type="entry name" value="Duplicated hybrid motif"/>
    <property type="match status" value="1"/>
</dbReference>
<dbReference type="Gene3D" id="2.70.70.10">
    <property type="entry name" value="Glucose Permease (Domain IIA)"/>
    <property type="match status" value="1"/>
</dbReference>
<sequence length="387" mass="43414">MITHLQKMLRASALCTGALLCLSFGLLLTPDLARANQGQLEGVKQEITRQQQQVAANKKKIDSLQSALRQQETGIADTAKAIHQAEKRTAALTDSIRELEQQLSHLRQVQLGQQEMLKALINTQYRQGQQSQLALLLSDHNRSDLDRYTHYAERLSQARSQALDELAATTTELQLKQHQLTEQRAEQETQLAQLQQHKKKLEGERRQRQRTVSSIKNQIQTDSQYLTELKNNESRLIKEIARAKAAAEAARRQAPMDGLAKHKGKLPWPVKGSILHSYGSPQQGELRWKGMVVKSPIGSQVKAVYPGKVVFADWLRGYGLMLVIDHGKGDMSFYGYNQTLLKKVGDNVQANEAIALVGDSGGQAEPSLYFEIRRKGSPSNPRSWLTR</sequence>
<keyword evidence="6" id="KW-1185">Reference proteome</keyword>
<comment type="caution">
    <text evidence="5">The sequence shown here is derived from an EMBL/GenBank/DDBJ whole genome shotgun (WGS) entry which is preliminary data.</text>
</comment>
<evidence type="ECO:0000313" key="5">
    <source>
        <dbReference type="EMBL" id="KLU99667.1"/>
    </source>
</evidence>
<name>A0A0J1GIX8_9GAMM</name>
<dbReference type="FunFam" id="2.70.70.10:FF:000003">
    <property type="entry name" value="Murein hydrolase activator EnvC"/>
    <property type="match status" value="1"/>
</dbReference>
<organism evidence="5 6">
    <name type="scientific">Photobacterium aphoticum</name>
    <dbReference type="NCBI Taxonomy" id="754436"/>
    <lineage>
        <taxon>Bacteria</taxon>
        <taxon>Pseudomonadati</taxon>
        <taxon>Pseudomonadota</taxon>
        <taxon>Gammaproteobacteria</taxon>
        <taxon>Vibrionales</taxon>
        <taxon>Vibrionaceae</taxon>
        <taxon>Photobacterium</taxon>
    </lineage>
</organism>
<feature type="domain" description="M23ase beta-sheet core" evidence="4">
    <location>
        <begin position="288"/>
        <end position="381"/>
    </location>
</feature>
<evidence type="ECO:0000256" key="2">
    <source>
        <dbReference type="SAM" id="MobiDB-lite"/>
    </source>
</evidence>
<reference evidence="5 6" key="1">
    <citation type="submission" date="2015-05" db="EMBL/GenBank/DDBJ databases">
        <title>Photobacterium galathea sp. nov.</title>
        <authorList>
            <person name="Machado H."/>
            <person name="Gram L."/>
        </authorList>
    </citation>
    <scope>NUCLEOTIDE SEQUENCE [LARGE SCALE GENOMIC DNA]</scope>
    <source>
        <strain evidence="5 6">DSM 25995</strain>
    </source>
</reference>
<dbReference type="PANTHER" id="PTHR21666">
    <property type="entry name" value="PEPTIDASE-RELATED"/>
    <property type="match status" value="1"/>
</dbReference>
<evidence type="ECO:0000256" key="1">
    <source>
        <dbReference type="SAM" id="Coils"/>
    </source>
</evidence>
<feature type="region of interest" description="Disordered" evidence="2">
    <location>
        <begin position="180"/>
        <end position="216"/>
    </location>
</feature>
<keyword evidence="1" id="KW-0175">Coiled coil</keyword>
<dbReference type="InterPro" id="IPR016047">
    <property type="entry name" value="M23ase_b-sheet_dom"/>
</dbReference>
<dbReference type="CDD" id="cd12797">
    <property type="entry name" value="M23_peptidase"/>
    <property type="match status" value="1"/>
</dbReference>
<dbReference type="EMBL" id="LDOV01000029">
    <property type="protein sequence ID" value="KLU99667.1"/>
    <property type="molecule type" value="Genomic_DNA"/>
</dbReference>
<dbReference type="GO" id="GO:0004222">
    <property type="term" value="F:metalloendopeptidase activity"/>
    <property type="evidence" value="ECO:0007669"/>
    <property type="project" value="TreeGrafter"/>
</dbReference>
<dbReference type="PATRIC" id="fig|754436.4.peg.3479"/>
<gene>
    <name evidence="5" type="ORF">ABT58_16410</name>
</gene>
<dbReference type="InterPro" id="IPR050570">
    <property type="entry name" value="Cell_wall_metabolism_enzyme"/>
</dbReference>